<name>A0A8R7U0R0_TRIUA</name>
<feature type="domain" description="Disease resistance R13L4/SHOC-2-like LRR" evidence="3">
    <location>
        <begin position="398"/>
        <end position="521"/>
    </location>
</feature>
<dbReference type="SMART" id="SM00367">
    <property type="entry name" value="LRR_CC"/>
    <property type="match status" value="3"/>
</dbReference>
<evidence type="ECO:0000313" key="6">
    <source>
        <dbReference type="Proteomes" id="UP000015106"/>
    </source>
</evidence>
<evidence type="ECO:0000313" key="5">
    <source>
        <dbReference type="EnsemblPlants" id="TuG1812G0300005055.01.T01.cds378603"/>
    </source>
</evidence>
<feature type="domain" description="R13L1/DRL21-like LRR repeat region" evidence="4">
    <location>
        <begin position="84"/>
        <end position="203"/>
    </location>
</feature>
<protein>
    <submittedName>
        <fullName evidence="5">Uncharacterized protein</fullName>
    </submittedName>
</protein>
<accession>A0A8R7U0R0</accession>
<dbReference type="InterPro" id="IPR006553">
    <property type="entry name" value="Leu-rich_rpt_Cys-con_subtyp"/>
</dbReference>
<evidence type="ECO:0000259" key="4">
    <source>
        <dbReference type="Pfam" id="PF25019"/>
    </source>
</evidence>
<dbReference type="Pfam" id="PF23598">
    <property type="entry name" value="LRR_14"/>
    <property type="match status" value="1"/>
</dbReference>
<dbReference type="Gene3D" id="3.80.10.10">
    <property type="entry name" value="Ribonuclease Inhibitor"/>
    <property type="match status" value="3"/>
</dbReference>
<proteinExistence type="predicted"/>
<reference evidence="6" key="1">
    <citation type="journal article" date="2013" name="Nature">
        <title>Draft genome of the wheat A-genome progenitor Triticum urartu.</title>
        <authorList>
            <person name="Ling H.Q."/>
            <person name="Zhao S."/>
            <person name="Liu D."/>
            <person name="Wang J."/>
            <person name="Sun H."/>
            <person name="Zhang C."/>
            <person name="Fan H."/>
            <person name="Li D."/>
            <person name="Dong L."/>
            <person name="Tao Y."/>
            <person name="Gao C."/>
            <person name="Wu H."/>
            <person name="Li Y."/>
            <person name="Cui Y."/>
            <person name="Guo X."/>
            <person name="Zheng S."/>
            <person name="Wang B."/>
            <person name="Yu K."/>
            <person name="Liang Q."/>
            <person name="Yang W."/>
            <person name="Lou X."/>
            <person name="Chen J."/>
            <person name="Feng M."/>
            <person name="Jian J."/>
            <person name="Zhang X."/>
            <person name="Luo G."/>
            <person name="Jiang Y."/>
            <person name="Liu J."/>
            <person name="Wang Z."/>
            <person name="Sha Y."/>
            <person name="Zhang B."/>
            <person name="Wu H."/>
            <person name="Tang D."/>
            <person name="Shen Q."/>
            <person name="Xue P."/>
            <person name="Zou S."/>
            <person name="Wang X."/>
            <person name="Liu X."/>
            <person name="Wang F."/>
            <person name="Yang Y."/>
            <person name="An X."/>
            <person name="Dong Z."/>
            <person name="Zhang K."/>
            <person name="Zhang X."/>
            <person name="Luo M.C."/>
            <person name="Dvorak J."/>
            <person name="Tong Y."/>
            <person name="Wang J."/>
            <person name="Yang H."/>
            <person name="Li Z."/>
            <person name="Wang D."/>
            <person name="Zhang A."/>
            <person name="Wang J."/>
        </authorList>
    </citation>
    <scope>NUCLEOTIDE SEQUENCE</scope>
    <source>
        <strain evidence="6">cv. G1812</strain>
    </source>
</reference>
<keyword evidence="6" id="KW-1185">Reference proteome</keyword>
<dbReference type="InterPro" id="IPR056789">
    <property type="entry name" value="LRR_R13L1-DRL21"/>
</dbReference>
<keyword evidence="1" id="KW-0433">Leucine-rich repeat</keyword>
<sequence length="548" mass="61704">MRLVNLPTSFGDLKLQSLDISSTMYLTLLPDNIANMASLTQLEAMGGPSEVVDSVKEIKKHLIFPEIIEHDVHQIENNGYCSIVELAQLTCYEMRVQKLQNVSHLDAERAKLRDKSDLRKLTLCWGPQAGEGKSVLEKLVPPGTLNYFCLKGYMSKDFPTWMSHISSYLPSITYLKLSDLGTCDTLPPFGLLPNLRTISMEKMPKISKMGKEFFGLGRTCTKLRCIHLNSMENLAELWTTRSGEENGEFLIPNLHNLSVENCPKLKFLPYPPRSIIWYLENIDEIIPEGGFGKLSSSSVPFQMEIHNCNFSADNWDRLHHISTLELLTVGSCNGLKALPEVIRCFTSLKELTLQSLNELESLPKWLGCLISLQRVFIRDCPSITSFPESMKNLTALEVLDLEGCKGCDILPEWIGHLTSLQEIRITDFSNLTSLPESMKDLTSLTKLSINNCPNLTSLPESMKGLTSLTELWIEECQGLAVLPEWLGQFTSLQEFNIINCPNLTSLPQSIRNLLVLKELYIWGCPILVERCQGEDADLISHIPEVTLH</sequence>
<keyword evidence="2" id="KW-0677">Repeat</keyword>
<dbReference type="EnsemblPlants" id="TuG1812G0300005055.01.T01">
    <property type="protein sequence ID" value="TuG1812G0300005055.01.T01.cds378603"/>
    <property type="gene ID" value="TuG1812G0300005055.01"/>
</dbReference>
<evidence type="ECO:0000259" key="3">
    <source>
        <dbReference type="Pfam" id="PF23598"/>
    </source>
</evidence>
<dbReference type="Gramene" id="TuG1812G0300005055.01.T01">
    <property type="protein sequence ID" value="TuG1812G0300005055.01.T01.cds378603"/>
    <property type="gene ID" value="TuG1812G0300005055.01"/>
</dbReference>
<reference evidence="5" key="3">
    <citation type="submission" date="2022-06" db="UniProtKB">
        <authorList>
            <consortium name="EnsemblPlants"/>
        </authorList>
    </citation>
    <scope>IDENTIFICATION</scope>
</reference>
<dbReference type="AlphaFoldDB" id="A0A8R7U0R0"/>
<evidence type="ECO:0000256" key="1">
    <source>
        <dbReference type="ARBA" id="ARBA00022614"/>
    </source>
</evidence>
<reference evidence="5" key="2">
    <citation type="submission" date="2018-03" db="EMBL/GenBank/DDBJ databases">
        <title>The Triticum urartu genome reveals the dynamic nature of wheat genome evolution.</title>
        <authorList>
            <person name="Ling H."/>
            <person name="Ma B."/>
            <person name="Shi X."/>
            <person name="Liu H."/>
            <person name="Dong L."/>
            <person name="Sun H."/>
            <person name="Cao Y."/>
            <person name="Gao Q."/>
            <person name="Zheng S."/>
            <person name="Li Y."/>
            <person name="Yu Y."/>
            <person name="Du H."/>
            <person name="Qi M."/>
            <person name="Li Y."/>
            <person name="Yu H."/>
            <person name="Cui Y."/>
            <person name="Wang N."/>
            <person name="Chen C."/>
            <person name="Wu H."/>
            <person name="Zhao Y."/>
            <person name="Zhang J."/>
            <person name="Li Y."/>
            <person name="Zhou W."/>
            <person name="Zhang B."/>
            <person name="Hu W."/>
            <person name="Eijk M."/>
            <person name="Tang J."/>
            <person name="Witsenboer H."/>
            <person name="Zhao S."/>
            <person name="Li Z."/>
            <person name="Zhang A."/>
            <person name="Wang D."/>
            <person name="Liang C."/>
        </authorList>
    </citation>
    <scope>NUCLEOTIDE SEQUENCE [LARGE SCALE GENOMIC DNA]</scope>
    <source>
        <strain evidence="5">cv. G1812</strain>
    </source>
</reference>
<dbReference type="SUPFAM" id="SSF52058">
    <property type="entry name" value="L domain-like"/>
    <property type="match status" value="1"/>
</dbReference>
<dbReference type="InterPro" id="IPR032675">
    <property type="entry name" value="LRR_dom_sf"/>
</dbReference>
<dbReference type="PANTHER" id="PTHR36766:SF70">
    <property type="entry name" value="DISEASE RESISTANCE PROTEIN RGA4"/>
    <property type="match status" value="1"/>
</dbReference>
<evidence type="ECO:0000256" key="2">
    <source>
        <dbReference type="ARBA" id="ARBA00022737"/>
    </source>
</evidence>
<dbReference type="InterPro" id="IPR055414">
    <property type="entry name" value="LRR_R13L4/SHOC2-like"/>
</dbReference>
<dbReference type="Proteomes" id="UP000015106">
    <property type="component" value="Chromosome 3"/>
</dbReference>
<organism evidence="5 6">
    <name type="scientific">Triticum urartu</name>
    <name type="common">Red wild einkorn</name>
    <name type="synonym">Crithodium urartu</name>
    <dbReference type="NCBI Taxonomy" id="4572"/>
    <lineage>
        <taxon>Eukaryota</taxon>
        <taxon>Viridiplantae</taxon>
        <taxon>Streptophyta</taxon>
        <taxon>Embryophyta</taxon>
        <taxon>Tracheophyta</taxon>
        <taxon>Spermatophyta</taxon>
        <taxon>Magnoliopsida</taxon>
        <taxon>Liliopsida</taxon>
        <taxon>Poales</taxon>
        <taxon>Poaceae</taxon>
        <taxon>BOP clade</taxon>
        <taxon>Pooideae</taxon>
        <taxon>Triticodae</taxon>
        <taxon>Triticeae</taxon>
        <taxon>Triticinae</taxon>
        <taxon>Triticum</taxon>
    </lineage>
</organism>
<dbReference type="Pfam" id="PF25019">
    <property type="entry name" value="LRR_R13L1-DRL21"/>
    <property type="match status" value="1"/>
</dbReference>
<dbReference type="PANTHER" id="PTHR36766">
    <property type="entry name" value="PLANT BROAD-SPECTRUM MILDEW RESISTANCE PROTEIN RPW8"/>
    <property type="match status" value="1"/>
</dbReference>
<dbReference type="SUPFAM" id="SSF52047">
    <property type="entry name" value="RNI-like"/>
    <property type="match status" value="1"/>
</dbReference>